<dbReference type="STRING" id="764299.STRIC_0919"/>
<organism evidence="1 2">
    <name type="scientific">Streptococcus ictaluri 707-05</name>
    <dbReference type="NCBI Taxonomy" id="764299"/>
    <lineage>
        <taxon>Bacteria</taxon>
        <taxon>Bacillati</taxon>
        <taxon>Bacillota</taxon>
        <taxon>Bacilli</taxon>
        <taxon>Lactobacillales</taxon>
        <taxon>Streptococcaceae</taxon>
        <taxon>Streptococcus</taxon>
    </lineage>
</organism>
<dbReference type="EMBL" id="AEUX02000001">
    <property type="protein sequence ID" value="EHI70935.1"/>
    <property type="molecule type" value="Genomic_DNA"/>
</dbReference>
<dbReference type="OrthoDB" id="2235857at2"/>
<comment type="caution">
    <text evidence="1">The sequence shown here is derived from an EMBL/GenBank/DDBJ whole genome shotgun (WGS) entry which is preliminary data.</text>
</comment>
<keyword evidence="2" id="KW-1185">Reference proteome</keyword>
<proteinExistence type="predicted"/>
<protein>
    <submittedName>
        <fullName evidence="1">Uncharacterized protein</fullName>
    </submittedName>
</protein>
<dbReference type="AlphaFoldDB" id="G5K054"/>
<evidence type="ECO:0000313" key="2">
    <source>
        <dbReference type="Proteomes" id="UP000003330"/>
    </source>
</evidence>
<gene>
    <name evidence="1" type="ORF">STRIC_0919</name>
</gene>
<reference evidence="1 2" key="1">
    <citation type="journal article" date="2014" name="Int. J. Syst. Evol. Microbiol.">
        <title>Phylogenomics and the dynamic genome evolution of the genus Streptococcus.</title>
        <authorList>
            <consortium name="The Broad Institute Genome Sequencing Platform"/>
            <person name="Richards V.P."/>
            <person name="Palmer S.R."/>
            <person name="Pavinski Bitar P.D."/>
            <person name="Qin X."/>
            <person name="Weinstock G.M."/>
            <person name="Highlander S.K."/>
            <person name="Town C.D."/>
            <person name="Burne R.A."/>
            <person name="Stanhope M.J."/>
        </authorList>
    </citation>
    <scope>NUCLEOTIDE SEQUENCE [LARGE SCALE GENOMIC DNA]</scope>
    <source>
        <strain evidence="1 2">707-05</strain>
    </source>
</reference>
<evidence type="ECO:0000313" key="1">
    <source>
        <dbReference type="EMBL" id="EHI70935.1"/>
    </source>
</evidence>
<dbReference type="Proteomes" id="UP000003330">
    <property type="component" value="Unassembled WGS sequence"/>
</dbReference>
<accession>G5K054</accession>
<dbReference type="RefSeq" id="WP_008087284.1">
    <property type="nucleotide sequence ID" value="NZ_AEUX02000001.1"/>
</dbReference>
<name>G5K054_9STRE</name>
<sequence length="103" mass="12036">MKIKSLLAIGLTSLAAYNVYQKRHAIKETLETFKESKEAIQFDVDKIKVDLALIQDQSKQVQAISKDLTYKWRVFNQETQPQLKQIQDRLSKYQEMSEDANEN</sequence>